<proteinExistence type="predicted"/>
<dbReference type="Pfam" id="PF03695">
    <property type="entry name" value="UPF0149"/>
    <property type="match status" value="1"/>
</dbReference>
<sequence length="189" mass="21161">MHNFSFTPAQQHCLENYFSTRKLSIDISFLQGYLYATCIDPNGIEAQQWLKVLTNADPALDESVVFALMALHHEISEQVYETGFTLPWHADTPLAEKINWAEGFLMAATPFYEQLMSSPLADDIKQALQVSTEQLGLFALGEHQLTLYCEKIGQSLEEFQVTQAQLADEFAGSYAELVEVAAVKSGLFE</sequence>
<organism evidence="1 2">
    <name type="scientific">Pseudoalteromonas peptidolytica F12-50-A1</name>
    <dbReference type="NCBI Taxonomy" id="1315280"/>
    <lineage>
        <taxon>Bacteria</taxon>
        <taxon>Pseudomonadati</taxon>
        <taxon>Pseudomonadota</taxon>
        <taxon>Gammaproteobacteria</taxon>
        <taxon>Alteromonadales</taxon>
        <taxon>Pseudoalteromonadaceae</taxon>
        <taxon>Pseudoalteromonas</taxon>
    </lineage>
</organism>
<dbReference type="EMBL" id="AQHF01000027">
    <property type="protein sequence ID" value="MBE0347764.1"/>
    <property type="molecule type" value="Genomic_DNA"/>
</dbReference>
<accession>A0A8I0T711</accession>
<dbReference type="InterPro" id="IPR011978">
    <property type="entry name" value="YgfB-like"/>
</dbReference>
<evidence type="ECO:0008006" key="3">
    <source>
        <dbReference type="Google" id="ProtNLM"/>
    </source>
</evidence>
<dbReference type="Proteomes" id="UP000660708">
    <property type="component" value="Unassembled WGS sequence"/>
</dbReference>
<evidence type="ECO:0000313" key="1">
    <source>
        <dbReference type="EMBL" id="MBE0347764.1"/>
    </source>
</evidence>
<dbReference type="SUPFAM" id="SSF101327">
    <property type="entry name" value="YgfB-like"/>
    <property type="match status" value="1"/>
</dbReference>
<dbReference type="RefSeq" id="WP_147391160.1">
    <property type="nucleotide sequence ID" value="NZ_AQHF01000027.1"/>
</dbReference>
<gene>
    <name evidence="1" type="ORF">PPEP_a4427</name>
</gene>
<evidence type="ECO:0000313" key="2">
    <source>
        <dbReference type="Proteomes" id="UP000660708"/>
    </source>
</evidence>
<comment type="caution">
    <text evidence="1">The sequence shown here is derived from an EMBL/GenBank/DDBJ whole genome shotgun (WGS) entry which is preliminary data.</text>
</comment>
<dbReference type="AlphaFoldDB" id="A0A8I0T711"/>
<protein>
    <recommendedName>
        <fullName evidence="3">YecA family protein</fullName>
    </recommendedName>
</protein>
<name>A0A8I0T711_9GAMM</name>
<keyword evidence="2" id="KW-1185">Reference proteome</keyword>
<dbReference type="InterPro" id="IPR036255">
    <property type="entry name" value="YgfB-like_sf"/>
</dbReference>
<reference evidence="1 2" key="1">
    <citation type="submission" date="2015-06" db="EMBL/GenBank/DDBJ databases">
        <title>Genome sequence of Pseudoalteromonas peptidolytica.</title>
        <authorList>
            <person name="Xie B.-B."/>
            <person name="Rong J.-C."/>
            <person name="Qin Q.-L."/>
            <person name="Zhang Y.-Z."/>
        </authorList>
    </citation>
    <scope>NUCLEOTIDE SEQUENCE [LARGE SCALE GENOMIC DNA]</scope>
    <source>
        <strain evidence="1 2">F12-50-A1</strain>
    </source>
</reference>